<dbReference type="FunFam" id="1.25.40.10:FF:000023">
    <property type="entry name" value="Pre-mRNA-splicing factor SYF1"/>
    <property type="match status" value="1"/>
</dbReference>
<dbReference type="Pfam" id="PF23231">
    <property type="entry name" value="HAT_Syf1_CNRKL1_C"/>
    <property type="match status" value="1"/>
</dbReference>
<dbReference type="GO" id="GO:0006508">
    <property type="term" value="P:proteolysis"/>
    <property type="evidence" value="ECO:0007669"/>
    <property type="project" value="UniProtKB-KW"/>
</dbReference>
<dbReference type="EC" id="3.4.19.12" evidence="4"/>
<dbReference type="InterPro" id="IPR055430">
    <property type="entry name" value="HAT_Syf1_CNRKL1_C"/>
</dbReference>
<dbReference type="InterPro" id="IPR055433">
    <property type="entry name" value="HAT_Syf1-like_N"/>
</dbReference>
<keyword evidence="5" id="KW-0507">mRNA processing</keyword>
<evidence type="ECO:0000256" key="14">
    <source>
        <dbReference type="SAM" id="MobiDB-lite"/>
    </source>
</evidence>
<evidence type="ECO:0000256" key="11">
    <source>
        <dbReference type="ARBA" id="ARBA00023187"/>
    </source>
</evidence>
<gene>
    <name evidence="16" type="ORF">C2E21_3880</name>
</gene>
<dbReference type="GO" id="GO:0004843">
    <property type="term" value="F:cysteine-type deubiquitinase activity"/>
    <property type="evidence" value="ECO:0007669"/>
    <property type="project" value="UniProtKB-EC"/>
</dbReference>
<evidence type="ECO:0000256" key="12">
    <source>
        <dbReference type="ARBA" id="ARBA00023242"/>
    </source>
</evidence>
<dbReference type="PANTHER" id="PTHR11246:SF5">
    <property type="entry name" value="PRE-MRNA-SPLICING FACTOR SYF1"/>
    <property type="match status" value="1"/>
</dbReference>
<dbReference type="InterPro" id="IPR006155">
    <property type="entry name" value="Josephin"/>
</dbReference>
<dbReference type="Pfam" id="PF23220">
    <property type="entry name" value="HAT_Syf1_M"/>
    <property type="match status" value="1"/>
</dbReference>
<evidence type="ECO:0000256" key="4">
    <source>
        <dbReference type="ARBA" id="ARBA00012759"/>
    </source>
</evidence>
<keyword evidence="9" id="KW-0833">Ubl conjugation pathway</keyword>
<evidence type="ECO:0000256" key="13">
    <source>
        <dbReference type="PROSITE-ProRule" id="PRU00331"/>
    </source>
</evidence>
<feature type="region of interest" description="Disordered" evidence="14">
    <location>
        <begin position="979"/>
        <end position="1042"/>
    </location>
</feature>
<dbReference type="SMART" id="SM00386">
    <property type="entry name" value="HAT"/>
    <property type="match status" value="12"/>
</dbReference>
<reference evidence="16 17" key="1">
    <citation type="journal article" date="2018" name="Plant J.">
        <title>Genome sequences of Chlorella sorokiniana UTEX 1602 and Micractinium conductrix SAG 241.80: implications to maltose excretion by a green alga.</title>
        <authorList>
            <person name="Arriola M.B."/>
            <person name="Velmurugan N."/>
            <person name="Zhang Y."/>
            <person name="Plunkett M.H."/>
            <person name="Hondzo H."/>
            <person name="Barney B.M."/>
        </authorList>
    </citation>
    <scope>NUCLEOTIDE SEQUENCE [LARGE SCALE GENOMIC DNA]</scope>
    <source>
        <strain evidence="17">UTEX 1602</strain>
    </source>
</reference>
<dbReference type="PROSITE" id="PS50957">
    <property type="entry name" value="JOSEPHIN"/>
    <property type="match status" value="1"/>
</dbReference>
<evidence type="ECO:0000256" key="3">
    <source>
        <dbReference type="ARBA" id="ARBA00008644"/>
    </source>
</evidence>
<keyword evidence="6" id="KW-0645">Protease</keyword>
<evidence type="ECO:0000256" key="1">
    <source>
        <dbReference type="ARBA" id="ARBA00000707"/>
    </source>
</evidence>
<dbReference type="Pfam" id="PF02099">
    <property type="entry name" value="Josephin"/>
    <property type="match status" value="1"/>
</dbReference>
<evidence type="ECO:0000259" key="15">
    <source>
        <dbReference type="PROSITE" id="PS50957"/>
    </source>
</evidence>
<dbReference type="OrthoDB" id="10067343at2759"/>
<evidence type="ECO:0000256" key="5">
    <source>
        <dbReference type="ARBA" id="ARBA00022664"/>
    </source>
</evidence>
<comment type="similarity">
    <text evidence="3">Belongs to the crooked-neck family.</text>
</comment>
<evidence type="ECO:0000256" key="8">
    <source>
        <dbReference type="ARBA" id="ARBA00022737"/>
    </source>
</evidence>
<organism evidence="16 17">
    <name type="scientific">Chlorella sorokiniana</name>
    <name type="common">Freshwater green alga</name>
    <dbReference type="NCBI Taxonomy" id="3076"/>
    <lineage>
        <taxon>Eukaryota</taxon>
        <taxon>Viridiplantae</taxon>
        <taxon>Chlorophyta</taxon>
        <taxon>core chlorophytes</taxon>
        <taxon>Trebouxiophyceae</taxon>
        <taxon>Chlorellales</taxon>
        <taxon>Chlorellaceae</taxon>
        <taxon>Chlorella clade</taxon>
        <taxon>Chlorella</taxon>
    </lineage>
</organism>
<dbReference type="InterPro" id="IPR011990">
    <property type="entry name" value="TPR-like_helical_dom_sf"/>
</dbReference>
<evidence type="ECO:0000313" key="17">
    <source>
        <dbReference type="Proteomes" id="UP000239899"/>
    </source>
</evidence>
<dbReference type="SUPFAM" id="SSF48452">
    <property type="entry name" value="TPR-like"/>
    <property type="match status" value="6"/>
</dbReference>
<dbReference type="GO" id="GO:0016579">
    <property type="term" value="P:protein deubiquitination"/>
    <property type="evidence" value="ECO:0007669"/>
    <property type="project" value="InterPro"/>
</dbReference>
<accession>A0A2P6TSP1</accession>
<dbReference type="PANTHER" id="PTHR11246">
    <property type="entry name" value="PRE-MRNA SPLICING FACTOR"/>
    <property type="match status" value="1"/>
</dbReference>
<feature type="compositionally biased region" description="Acidic residues" evidence="14">
    <location>
        <begin position="1000"/>
        <end position="1019"/>
    </location>
</feature>
<keyword evidence="10" id="KW-0378">Hydrolase</keyword>
<keyword evidence="7" id="KW-0747">Spliceosome</keyword>
<keyword evidence="8" id="KW-0677">Repeat</keyword>
<dbReference type="GO" id="GO:0000974">
    <property type="term" value="C:Prp19 complex"/>
    <property type="evidence" value="ECO:0007669"/>
    <property type="project" value="TreeGrafter"/>
</dbReference>
<evidence type="ECO:0000256" key="7">
    <source>
        <dbReference type="ARBA" id="ARBA00022728"/>
    </source>
</evidence>
<dbReference type="GO" id="GO:0000349">
    <property type="term" value="P:generation of catalytic spliceosome for first transesterification step"/>
    <property type="evidence" value="ECO:0007669"/>
    <property type="project" value="TreeGrafter"/>
</dbReference>
<dbReference type="Pfam" id="PF23233">
    <property type="entry name" value="HAT_Syf1_CNRKL1_N"/>
    <property type="match status" value="1"/>
</dbReference>
<keyword evidence="17" id="KW-1185">Reference proteome</keyword>
<comment type="catalytic activity">
    <reaction evidence="1">
        <text>Thiol-dependent hydrolysis of ester, thioester, amide, peptide and isopeptide bonds formed by the C-terminal Gly of ubiquitin (a 76-residue protein attached to proteins as an intracellular targeting signal).</text>
        <dbReference type="EC" id="3.4.19.12"/>
    </reaction>
</comment>
<dbReference type="FunFam" id="1.25.40.10:FF:000137">
    <property type="entry name" value="Pre-mRNA-splicing factor syf1"/>
    <property type="match status" value="1"/>
</dbReference>
<protein>
    <recommendedName>
        <fullName evidence="4">ubiquitinyl hydrolase 1</fullName>
        <ecNumber evidence="4">3.4.19.12</ecNumber>
    </recommendedName>
</protein>
<feature type="domain" description="Josephin" evidence="15">
    <location>
        <begin position="5"/>
        <end position="184"/>
    </location>
</feature>
<proteinExistence type="inferred from homology"/>
<dbReference type="STRING" id="3076.A0A2P6TSP1"/>
<comment type="caution">
    <text evidence="16">The sequence shown here is derived from an EMBL/GenBank/DDBJ whole genome shotgun (WGS) entry which is preliminary data.</text>
</comment>
<dbReference type="Gene3D" id="1.25.40.10">
    <property type="entry name" value="Tetratricopeptide repeat domain"/>
    <property type="match status" value="3"/>
</dbReference>
<evidence type="ECO:0000313" key="16">
    <source>
        <dbReference type="EMBL" id="PRW57087.1"/>
    </source>
</evidence>
<dbReference type="GO" id="GO:0071007">
    <property type="term" value="C:U2-type catalytic step 2 spliceosome"/>
    <property type="evidence" value="ECO:0007669"/>
    <property type="project" value="TreeGrafter"/>
</dbReference>
<evidence type="ECO:0000256" key="10">
    <source>
        <dbReference type="ARBA" id="ARBA00022801"/>
    </source>
</evidence>
<name>A0A2P6TSP1_CHLSO</name>
<dbReference type="FunFam" id="1.25.40.10:FF:000182">
    <property type="entry name" value="Pre-mRNA-splicing factor SYF1"/>
    <property type="match status" value="1"/>
</dbReference>
<dbReference type="InterPro" id="IPR056350">
    <property type="entry name" value="HAT_Syf1_central"/>
</dbReference>
<dbReference type="EMBL" id="LHPG02000007">
    <property type="protein sequence ID" value="PRW57087.1"/>
    <property type="molecule type" value="Genomic_DNA"/>
</dbReference>
<keyword evidence="11" id="KW-0508">mRNA splicing</keyword>
<dbReference type="SMART" id="SM01246">
    <property type="entry name" value="Josephin"/>
    <property type="match status" value="1"/>
</dbReference>
<dbReference type="Gene3D" id="1.25.40.430">
    <property type="match status" value="1"/>
</dbReference>
<dbReference type="InterPro" id="IPR003107">
    <property type="entry name" value="HAT"/>
</dbReference>
<dbReference type="Proteomes" id="UP000239899">
    <property type="component" value="Unassembled WGS sequence"/>
</dbReference>
<comment type="subcellular location">
    <subcellularLocation>
        <location evidence="2">Nucleus</location>
    </subcellularLocation>
</comment>
<dbReference type="AlphaFoldDB" id="A0A2P6TSP1"/>
<evidence type="ECO:0000256" key="2">
    <source>
        <dbReference type="ARBA" id="ARBA00004123"/>
    </source>
</evidence>
<keyword evidence="12" id="KW-0539">Nucleus</keyword>
<dbReference type="GO" id="GO:0071014">
    <property type="term" value="C:post-mRNA release spliceosomal complex"/>
    <property type="evidence" value="ECO:0007669"/>
    <property type="project" value="TreeGrafter"/>
</dbReference>
<dbReference type="InterPro" id="IPR045075">
    <property type="entry name" value="Syf1-like"/>
</dbReference>
<sequence>MHPTQGPAYHERQRLHQCLRHSLNNLFQGSQFSNSELDAIADALAPGRPPLPFLHPHRTLFMGNYDVNVLEVALRRHGKELRWYDLRDATFERLDLQAAWALVLNVQSHSTRSDRVAAHKEPFPGSRGRAITLWSGGARAEGGRFAWRQRALISGSCGRSAQADALSDLLPDEEDLLYEEELLRNPYALRMWLRYLDARKSASARKRYLLFERALAALPGSYKLWHAYLSERLEAVRGLAPNHPSVEALNNCFERAMVSMHKMPRIWIMYLEFMLGQRFVTRTRRLFDRALTSLPVTQHERVWPLYLKFIGQPGIPVETAVRVYRRYLKLEPTHAEEFIAYLKIKQLWGEAARRLADVVNDEGFRSLEGKSKHQLWLELCDLVTKHPNEVKDMKVEAILRSGIRRFTDEVGRLWTSLADYFIRRGMFERARDVYEEGLTSVVTVRDFSLVYDALTQFEESLISAKMEQAADEDEEAPALEDEDGEDFLLKDGGDDLDLRLARLEHLMERRPELLSSVMLRQNPHNVHEWHKRAKLFAANPTKQILCYTEAVKTVDPERAVGKPHTLWVAFAKLYERHGDLPNARIIFEKAVQARFKYVDDLASVWCEWAEMELRHKNFKRALELMRRATARPTRPRTREEEKDLPVQDRVYRSLKLWSFYVDLEESLGTLDSAKGVYESILDLKVATPQIVLNYAAFMLEHKFFEEAFRVYERGIALFKYPHVKDIWTTYLTQFVARYGGKKVERARDLFRQAIDEAPAAACKPLFLAYAKYEEEHGLARNAMQIYDSAVKKVPEKERLAVYDIYVARASEFFGIGKVREVYEGAIEAQPPFALNDADTRTVCLRYAALERRLGEVDRARAIYVHGASLADPRADKAFWDEWNAFEVKHGNEETFREMLRIKRSVAAAFSQQHFNTTVIDAAVVSAAAAPVADAGKRKREEDSMAALEAAVAGGAPAVEALQPGTRVKGFVSAGVIQQNTEGGAGGEGGAAAAPANPDEIALDEDDGEAAGEEGAEDLELQQKSVPDAVFGSLAKKQRTDGS</sequence>
<evidence type="ECO:0000256" key="6">
    <source>
        <dbReference type="ARBA" id="ARBA00022670"/>
    </source>
</evidence>
<comment type="caution">
    <text evidence="13">Lacks conserved residue(s) required for the propagation of feature annotation.</text>
</comment>
<dbReference type="Gene3D" id="3.90.70.40">
    <property type="match status" value="1"/>
</dbReference>
<dbReference type="FunFam" id="1.25.40.10:FF:000680">
    <property type="entry name" value="Pre-mRNA-splicing factor SYF1"/>
    <property type="match status" value="1"/>
</dbReference>
<evidence type="ECO:0000256" key="9">
    <source>
        <dbReference type="ARBA" id="ARBA00022786"/>
    </source>
</evidence>